<dbReference type="Gene3D" id="1.10.600.10">
    <property type="entry name" value="Farnesyl Diphosphate Synthase"/>
    <property type="match status" value="1"/>
</dbReference>
<protein>
    <recommendedName>
        <fullName evidence="2">15-cis-phytoene synthase</fullName>
        <ecNumber evidence="2">2.5.1.32</ecNumber>
    </recommendedName>
</protein>
<proteinExistence type="predicted"/>
<dbReference type="AlphaFoldDB" id="A0A7S4C0J6"/>
<dbReference type="PANTHER" id="PTHR31480">
    <property type="entry name" value="BIFUNCTIONAL LYCOPENE CYCLASE/PHYTOENE SYNTHASE"/>
    <property type="match status" value="1"/>
</dbReference>
<dbReference type="EC" id="2.5.1.32" evidence="2"/>
<reference evidence="4" key="1">
    <citation type="submission" date="2021-01" db="EMBL/GenBank/DDBJ databases">
        <authorList>
            <person name="Corre E."/>
            <person name="Pelletier E."/>
            <person name="Niang G."/>
            <person name="Scheremetjew M."/>
            <person name="Finn R."/>
            <person name="Kale V."/>
            <person name="Holt S."/>
            <person name="Cochrane G."/>
            <person name="Meng A."/>
            <person name="Brown T."/>
            <person name="Cohen L."/>
        </authorList>
    </citation>
    <scope>NUCLEOTIDE SEQUENCE</scope>
    <source>
        <strain evidence="4">CCMP645</strain>
    </source>
</reference>
<dbReference type="EMBL" id="HBIZ01055376">
    <property type="protein sequence ID" value="CAE0782689.1"/>
    <property type="molecule type" value="Transcribed_RNA"/>
</dbReference>
<keyword evidence="3" id="KW-0125">Carotenoid biosynthesis</keyword>
<dbReference type="InterPro" id="IPR008949">
    <property type="entry name" value="Isoprenoid_synthase_dom_sf"/>
</dbReference>
<dbReference type="SUPFAM" id="SSF48576">
    <property type="entry name" value="Terpenoid synthases"/>
    <property type="match status" value="1"/>
</dbReference>
<organism evidence="4">
    <name type="scientific">Chrysotila carterae</name>
    <name type="common">Marine alga</name>
    <name type="synonym">Syracosphaera carterae</name>
    <dbReference type="NCBI Taxonomy" id="13221"/>
    <lineage>
        <taxon>Eukaryota</taxon>
        <taxon>Haptista</taxon>
        <taxon>Haptophyta</taxon>
        <taxon>Prymnesiophyceae</taxon>
        <taxon>Isochrysidales</taxon>
        <taxon>Isochrysidaceae</taxon>
        <taxon>Chrysotila</taxon>
    </lineage>
</organism>
<accession>A0A7S4C0J6</accession>
<evidence type="ECO:0000256" key="2">
    <source>
        <dbReference type="ARBA" id="ARBA00012396"/>
    </source>
</evidence>
<name>A0A7S4C0J6_CHRCT</name>
<evidence type="ECO:0000313" key="4">
    <source>
        <dbReference type="EMBL" id="CAE0782689.1"/>
    </source>
</evidence>
<dbReference type="GO" id="GO:0016117">
    <property type="term" value="P:carotenoid biosynthetic process"/>
    <property type="evidence" value="ECO:0007669"/>
    <property type="project" value="UniProtKB-KW"/>
</dbReference>
<sequence>MNMVFRPHARLFGQHARSFSASAKASNYCVDLVKHQDRERYLCNLLVPQRARGGLFALHALNIELAQLKGVSKEQSIPRMRVAWWRQTLAQAIAGSPPEHPVAQAIADAYARYGLTARLIEQLLDAREDNLEVMQPADRKEVMSYCERTAGALLLLGLECVQVTDSLAAEQAAVHVGSALGLATILRGTHAHASQSSTFIPEDVAQRHGLTLKKILSGRDSPELRDAVAELASEATTHLLAARALRAEVPASARSILLPAGIADVVLQRLQQNAYNVFTPKITASAGVRLPAALAMRNLFGRF</sequence>
<comment type="catalytic activity">
    <reaction evidence="1">
        <text>2 (2E,6E,10E)-geranylgeranyl diphosphate = 15-cis-phytoene + 2 diphosphate</text>
        <dbReference type="Rhea" id="RHEA:34475"/>
        <dbReference type="ChEBI" id="CHEBI:27787"/>
        <dbReference type="ChEBI" id="CHEBI:33019"/>
        <dbReference type="ChEBI" id="CHEBI:58756"/>
        <dbReference type="EC" id="2.5.1.32"/>
    </reaction>
</comment>
<dbReference type="InterPro" id="IPR002060">
    <property type="entry name" value="Squ/phyt_synthse"/>
</dbReference>
<dbReference type="Pfam" id="PF00494">
    <property type="entry name" value="SQS_PSY"/>
    <property type="match status" value="1"/>
</dbReference>
<evidence type="ECO:0000256" key="3">
    <source>
        <dbReference type="ARBA" id="ARBA00022746"/>
    </source>
</evidence>
<gene>
    <name evidence="4" type="ORF">PCAR00345_LOCUS35391</name>
</gene>
<evidence type="ECO:0000256" key="1">
    <source>
        <dbReference type="ARBA" id="ARBA00001805"/>
    </source>
</evidence>